<gene>
    <name evidence="3" type="ORF">AAJCM20276_18740</name>
</gene>
<evidence type="ECO:0008006" key="5">
    <source>
        <dbReference type="Google" id="ProtNLM"/>
    </source>
</evidence>
<keyword evidence="2" id="KW-0732">Signal</keyword>
<dbReference type="PROSITE" id="PS51257">
    <property type="entry name" value="PROKAR_LIPOPROTEIN"/>
    <property type="match status" value="1"/>
</dbReference>
<dbReference type="Proteomes" id="UP000515220">
    <property type="component" value="Chromosome"/>
</dbReference>
<sequence length="63" mass="7257">MKKTILTSGTPNWRRWLMLFVLACTISACADDDGNGKYGFHSKHRHGKQPPTWYRVPDRQPAN</sequence>
<feature type="signal peptide" evidence="2">
    <location>
        <begin position="1"/>
        <end position="30"/>
    </location>
</feature>
<feature type="region of interest" description="Disordered" evidence="1">
    <location>
        <begin position="39"/>
        <end position="63"/>
    </location>
</feature>
<dbReference type="EMBL" id="AP023326">
    <property type="protein sequence ID" value="BCI67250.1"/>
    <property type="molecule type" value="Genomic_DNA"/>
</dbReference>
<dbReference type="AlphaFoldDB" id="A0A6S6PJU2"/>
<name>A0A6S6PJU2_ACEAC</name>
<organism evidence="3 4">
    <name type="scientific">Acetobacter aceti</name>
    <dbReference type="NCBI Taxonomy" id="435"/>
    <lineage>
        <taxon>Bacteria</taxon>
        <taxon>Pseudomonadati</taxon>
        <taxon>Pseudomonadota</taxon>
        <taxon>Alphaproteobacteria</taxon>
        <taxon>Acetobacterales</taxon>
        <taxon>Acetobacteraceae</taxon>
        <taxon>Acetobacter</taxon>
        <taxon>Acetobacter subgen. Acetobacter</taxon>
    </lineage>
</organism>
<proteinExistence type="predicted"/>
<accession>A0A6S6PJU2</accession>
<evidence type="ECO:0000256" key="2">
    <source>
        <dbReference type="SAM" id="SignalP"/>
    </source>
</evidence>
<evidence type="ECO:0000313" key="3">
    <source>
        <dbReference type="EMBL" id="BCI67250.1"/>
    </source>
</evidence>
<feature type="chain" id="PRO_5028080190" description="Lipoprotein" evidence="2">
    <location>
        <begin position="31"/>
        <end position="63"/>
    </location>
</feature>
<reference evidence="3 4" key="1">
    <citation type="submission" date="2020-07" db="EMBL/GenBank/DDBJ databases">
        <title>Complete Genome Sequence of an acetic acid bacterium, Acetobacter aceti JCM20276.</title>
        <authorList>
            <person name="Hirose Y."/>
            <person name="Mihara H."/>
        </authorList>
    </citation>
    <scope>NUCLEOTIDE SEQUENCE [LARGE SCALE GENOMIC DNA]</scope>
    <source>
        <strain evidence="3 4">JCM20276</strain>
    </source>
</reference>
<protein>
    <recommendedName>
        <fullName evidence="5">Lipoprotein</fullName>
    </recommendedName>
</protein>
<evidence type="ECO:0000313" key="4">
    <source>
        <dbReference type="Proteomes" id="UP000515220"/>
    </source>
</evidence>
<evidence type="ECO:0000256" key="1">
    <source>
        <dbReference type="SAM" id="MobiDB-lite"/>
    </source>
</evidence>
<dbReference type="RefSeq" id="WP_099347148.1">
    <property type="nucleotide sequence ID" value="NZ_AP023326.1"/>
</dbReference>